<dbReference type="EMBL" id="CAFBPA010000003">
    <property type="protein sequence ID" value="CAB4993637.1"/>
    <property type="molecule type" value="Genomic_DNA"/>
</dbReference>
<dbReference type="AlphaFoldDB" id="A0A6J7NKM6"/>
<organism evidence="3">
    <name type="scientific">freshwater metagenome</name>
    <dbReference type="NCBI Taxonomy" id="449393"/>
    <lineage>
        <taxon>unclassified sequences</taxon>
        <taxon>metagenomes</taxon>
        <taxon>ecological metagenomes</taxon>
    </lineage>
</organism>
<evidence type="ECO:0000259" key="2">
    <source>
        <dbReference type="Pfam" id="PF12089"/>
    </source>
</evidence>
<proteinExistence type="predicted"/>
<reference evidence="3" key="1">
    <citation type="submission" date="2020-05" db="EMBL/GenBank/DDBJ databases">
        <authorList>
            <person name="Chiriac C."/>
            <person name="Salcher M."/>
            <person name="Ghai R."/>
            <person name="Kavagutti S V."/>
        </authorList>
    </citation>
    <scope>NUCLEOTIDE SEQUENCE</scope>
</reference>
<keyword evidence="1" id="KW-0812">Transmembrane</keyword>
<feature type="domain" description="DUF3566" evidence="2">
    <location>
        <begin position="5"/>
        <end position="123"/>
    </location>
</feature>
<keyword evidence="1" id="KW-1133">Transmembrane helix</keyword>
<sequence>MTSEPRKARLYVSRIDPWSIFKAAFMLALALGIVIVVAVAVLWWVLDYAGVFVTVSSSINDVVGSATANFDLVSLLDFSRVMGVAVVVAAVEVVLVSIIATLFAFIYNLSVGLTGGVEVVLTDQN</sequence>
<feature type="transmembrane region" description="Helical" evidence="1">
    <location>
        <begin position="81"/>
        <end position="107"/>
    </location>
</feature>
<keyword evidence="1" id="KW-0472">Membrane</keyword>
<accession>A0A6J7NKM6</accession>
<dbReference type="Pfam" id="PF12089">
    <property type="entry name" value="DUF3566"/>
    <property type="match status" value="1"/>
</dbReference>
<evidence type="ECO:0000256" key="1">
    <source>
        <dbReference type="SAM" id="Phobius"/>
    </source>
</evidence>
<evidence type="ECO:0000313" key="3">
    <source>
        <dbReference type="EMBL" id="CAB4993637.1"/>
    </source>
</evidence>
<dbReference type="InterPro" id="IPR021949">
    <property type="entry name" value="DUF3566_TM"/>
</dbReference>
<name>A0A6J7NKM6_9ZZZZ</name>
<gene>
    <name evidence="3" type="ORF">UFOPK4043_00044</name>
</gene>
<feature type="transmembrane region" description="Helical" evidence="1">
    <location>
        <begin position="20"/>
        <end position="46"/>
    </location>
</feature>
<protein>
    <submittedName>
        <fullName evidence="3">Unannotated protein</fullName>
    </submittedName>
</protein>